<proteinExistence type="predicted"/>
<name>F8Q4B0_SERL3</name>
<dbReference type="HOGENOM" id="CLU_2405505_0_0_1"/>
<feature type="compositionally biased region" description="Polar residues" evidence="1">
    <location>
        <begin position="79"/>
        <end position="88"/>
    </location>
</feature>
<dbReference type="InParanoid" id="F8Q4B0"/>
<organism evidence="3">
    <name type="scientific">Serpula lacrymans var. lacrymans (strain S7.3)</name>
    <name type="common">Dry rot fungus</name>
    <dbReference type="NCBI Taxonomy" id="936435"/>
    <lineage>
        <taxon>Eukaryota</taxon>
        <taxon>Fungi</taxon>
        <taxon>Dikarya</taxon>
        <taxon>Basidiomycota</taxon>
        <taxon>Agaricomycotina</taxon>
        <taxon>Agaricomycetes</taxon>
        <taxon>Agaricomycetidae</taxon>
        <taxon>Boletales</taxon>
        <taxon>Coniophorineae</taxon>
        <taxon>Serpulaceae</taxon>
        <taxon>Serpula</taxon>
    </lineage>
</organism>
<sequence>MDTMDDADAIPALDLSQASTLLESDTSHARPAVWKRGVSTRVDLKTIMAETENSKITPKNTVPTTPGLDRMTQRPAITASRSNTSGTSPWKLPIPP</sequence>
<evidence type="ECO:0000313" key="2">
    <source>
        <dbReference type="EMBL" id="EGN96965.1"/>
    </source>
</evidence>
<dbReference type="Proteomes" id="UP000008063">
    <property type="component" value="Unassembled WGS sequence"/>
</dbReference>
<keyword evidence="3" id="KW-1185">Reference proteome</keyword>
<feature type="region of interest" description="Disordered" evidence="1">
    <location>
        <begin position="53"/>
        <end position="96"/>
    </location>
</feature>
<evidence type="ECO:0000313" key="3">
    <source>
        <dbReference type="Proteomes" id="UP000008063"/>
    </source>
</evidence>
<accession>F8Q4B0</accession>
<dbReference type="AlphaFoldDB" id="F8Q4B0"/>
<gene>
    <name evidence="2" type="ORF">SERLA73DRAFT_140833</name>
</gene>
<protein>
    <submittedName>
        <fullName evidence="2">Uncharacterized protein</fullName>
    </submittedName>
</protein>
<feature type="compositionally biased region" description="Polar residues" evidence="1">
    <location>
        <begin position="54"/>
        <end position="64"/>
    </location>
</feature>
<dbReference type="EMBL" id="GL945483">
    <property type="protein sequence ID" value="EGN96965.1"/>
    <property type="molecule type" value="Genomic_DNA"/>
</dbReference>
<evidence type="ECO:0000256" key="1">
    <source>
        <dbReference type="SAM" id="MobiDB-lite"/>
    </source>
</evidence>
<reference evidence="3" key="1">
    <citation type="journal article" date="2011" name="Science">
        <title>The plant cell wall-decomposing machinery underlies the functional diversity of forest fungi.</title>
        <authorList>
            <person name="Eastwood D.C."/>
            <person name="Floudas D."/>
            <person name="Binder M."/>
            <person name="Majcherczyk A."/>
            <person name="Schneider P."/>
            <person name="Aerts A."/>
            <person name="Asiegbu F.O."/>
            <person name="Baker S.E."/>
            <person name="Barry K."/>
            <person name="Bendiksby M."/>
            <person name="Blumentritt M."/>
            <person name="Coutinho P.M."/>
            <person name="Cullen D."/>
            <person name="de Vries R.P."/>
            <person name="Gathman A."/>
            <person name="Goodell B."/>
            <person name="Henrissat B."/>
            <person name="Ihrmark K."/>
            <person name="Kauserud H."/>
            <person name="Kohler A."/>
            <person name="LaButti K."/>
            <person name="Lapidus A."/>
            <person name="Lavin J.L."/>
            <person name="Lee Y.-H."/>
            <person name="Lindquist E."/>
            <person name="Lilly W."/>
            <person name="Lucas S."/>
            <person name="Morin E."/>
            <person name="Murat C."/>
            <person name="Oguiza J.A."/>
            <person name="Park J."/>
            <person name="Pisabarro A.G."/>
            <person name="Riley R."/>
            <person name="Rosling A."/>
            <person name="Salamov A."/>
            <person name="Schmidt O."/>
            <person name="Schmutz J."/>
            <person name="Skrede I."/>
            <person name="Stenlid J."/>
            <person name="Wiebenga A."/>
            <person name="Xie X."/>
            <person name="Kuees U."/>
            <person name="Hibbett D.S."/>
            <person name="Hoffmeister D."/>
            <person name="Hoegberg N."/>
            <person name="Martin F."/>
            <person name="Grigoriev I.V."/>
            <person name="Watkinson S.C."/>
        </authorList>
    </citation>
    <scope>NUCLEOTIDE SEQUENCE [LARGE SCALE GENOMIC DNA]</scope>
    <source>
        <strain evidence="3">strain S7.3</strain>
    </source>
</reference>
<feature type="region of interest" description="Disordered" evidence="1">
    <location>
        <begin position="1"/>
        <end position="29"/>
    </location>
</feature>
<feature type="non-terminal residue" evidence="2">
    <location>
        <position position="96"/>
    </location>
</feature>